<organism evidence="1 2">
    <name type="scientific">Effrenium voratum</name>
    <dbReference type="NCBI Taxonomy" id="2562239"/>
    <lineage>
        <taxon>Eukaryota</taxon>
        <taxon>Sar</taxon>
        <taxon>Alveolata</taxon>
        <taxon>Dinophyceae</taxon>
        <taxon>Suessiales</taxon>
        <taxon>Symbiodiniaceae</taxon>
        <taxon>Effrenium</taxon>
    </lineage>
</organism>
<dbReference type="Proteomes" id="UP001178507">
    <property type="component" value="Unassembled WGS sequence"/>
</dbReference>
<evidence type="ECO:0000313" key="1">
    <source>
        <dbReference type="EMBL" id="CAJ1403490.1"/>
    </source>
</evidence>
<comment type="caution">
    <text evidence="1">The sequence shown here is derived from an EMBL/GenBank/DDBJ whole genome shotgun (WGS) entry which is preliminary data.</text>
</comment>
<keyword evidence="2" id="KW-1185">Reference proteome</keyword>
<accession>A0AA36N909</accession>
<gene>
    <name evidence="1" type="ORF">EVOR1521_LOCUS26159</name>
</gene>
<evidence type="ECO:0000313" key="2">
    <source>
        <dbReference type="Proteomes" id="UP001178507"/>
    </source>
</evidence>
<dbReference type="EMBL" id="CAUJNA010003498">
    <property type="protein sequence ID" value="CAJ1403490.1"/>
    <property type="molecule type" value="Genomic_DNA"/>
</dbReference>
<dbReference type="AlphaFoldDB" id="A0AA36N909"/>
<name>A0AA36N909_9DINO</name>
<protein>
    <submittedName>
        <fullName evidence="1">Uncharacterized protein</fullName>
    </submittedName>
</protein>
<proteinExistence type="predicted"/>
<sequence>MAAAIWTAQSCSICHLWSSLQGRAWAPDETFVPPPCCSLEALVVIRSFLWRVYPSTRGPNK</sequence>
<reference evidence="1" key="1">
    <citation type="submission" date="2023-08" db="EMBL/GenBank/DDBJ databases">
        <authorList>
            <person name="Chen Y."/>
            <person name="Shah S."/>
            <person name="Dougan E. K."/>
            <person name="Thang M."/>
            <person name="Chan C."/>
        </authorList>
    </citation>
    <scope>NUCLEOTIDE SEQUENCE</scope>
</reference>